<organism evidence="2 4">
    <name type="scientific">Leishmania tarentolae</name>
    <name type="common">Sauroleishmania tarentolae</name>
    <dbReference type="NCBI Taxonomy" id="5689"/>
    <lineage>
        <taxon>Eukaryota</taxon>
        <taxon>Discoba</taxon>
        <taxon>Euglenozoa</taxon>
        <taxon>Kinetoplastea</taxon>
        <taxon>Metakinetoplastina</taxon>
        <taxon>Trypanosomatida</taxon>
        <taxon>Trypanosomatidae</taxon>
        <taxon>Leishmaniinae</taxon>
        <taxon>Leishmania</taxon>
        <taxon>lizard Leishmania</taxon>
    </lineage>
</organism>
<dbReference type="EMBL" id="BLBS01000041">
    <property type="protein sequence ID" value="GET90372.1"/>
    <property type="molecule type" value="Genomic_DNA"/>
</dbReference>
<dbReference type="Proteomes" id="UP000419144">
    <property type="component" value="Unassembled WGS sequence"/>
</dbReference>
<dbReference type="VEuPathDB" id="TriTrypDB:LtaPh_2909951"/>
<dbReference type="AlphaFoldDB" id="A0A640KLX2"/>
<keyword evidence="4" id="KW-1185">Reference proteome</keyword>
<name>A0A640KLX2_LEITA</name>
<evidence type="ECO:0000313" key="3">
    <source>
        <dbReference type="EMBL" id="GET90372.1"/>
    </source>
</evidence>
<dbReference type="VEuPathDB" id="TriTrypDB:LtaPh_2909100"/>
<evidence type="ECO:0000313" key="2">
    <source>
        <dbReference type="EMBL" id="GET90348.1"/>
    </source>
</evidence>
<proteinExistence type="predicted"/>
<comment type="caution">
    <text evidence="2">The sequence shown here is derived from an EMBL/GenBank/DDBJ whole genome shotgun (WGS) entry which is preliminary data.</text>
</comment>
<dbReference type="EMBL" id="BLBS01000040">
    <property type="protein sequence ID" value="GET90348.1"/>
    <property type="molecule type" value="Genomic_DNA"/>
</dbReference>
<accession>A0A640KLX2</accession>
<feature type="region of interest" description="Disordered" evidence="1">
    <location>
        <begin position="636"/>
        <end position="659"/>
    </location>
</feature>
<feature type="compositionally biased region" description="Basic and acidic residues" evidence="1">
    <location>
        <begin position="642"/>
        <end position="658"/>
    </location>
</feature>
<protein>
    <submittedName>
        <fullName evidence="2">Uncharacterized protein</fullName>
    </submittedName>
</protein>
<dbReference type="OrthoDB" id="265002at2759"/>
<evidence type="ECO:0000313" key="4">
    <source>
        <dbReference type="Proteomes" id="UP000419144"/>
    </source>
</evidence>
<reference evidence="2 4" key="1">
    <citation type="submission" date="2019-11" db="EMBL/GenBank/DDBJ databases">
        <title>Leishmania tarentolae CDS.</title>
        <authorList>
            <person name="Goto Y."/>
            <person name="Yamagishi J."/>
        </authorList>
    </citation>
    <scope>NUCLEOTIDE SEQUENCE [LARGE SCALE GENOMIC DNA]</scope>
    <source>
        <strain evidence="2 4">Parrot Tar II</strain>
    </source>
</reference>
<evidence type="ECO:0000256" key="1">
    <source>
        <dbReference type="SAM" id="MobiDB-lite"/>
    </source>
</evidence>
<gene>
    <name evidence="2" type="ORF">LtaPh_2909100</name>
    <name evidence="3" type="ORF">LtaPh_2909951</name>
</gene>
<sequence length="676" mass="73479">MLLGEKGCSAVAVRVCQGFRPLFIGECCAFVVGWIAPRGMGSLGSTSHLQHGRDHGFSVEDPVGRFAHALEQFVWQAASPSPHNNQGMDAHLSDHLSCSLSSHRCSGTSMNFMHMTHSLQSALRAAAPCTCSPRGDSVTEAGLYLLRLTRVLEQKVLETMQQDIENSIGNETTLPLRDVQAATASRILDMEKQYLDTSTIRRRGRRYTVPETSLFLKSSAQPVDFLPTKLTRSSSPTEGETMHDLVRYHAELTLGLQQSMLWCISRLDASLVISSQEDGGVCGVLTHPRAAQLQWMFLDAVVQSVTHLQQQWRADTASTGSAEAVREASVVLDRLLQAIQELRHPSRMPQLQVCELSESGTERRSPPPFASWKPVLSAMRDFGGTNTLPYSTSPRVLTSAPESINECLGVIGADYSTKLIAQQFWCAQQLLSQRFPGYAASWEVLERARFFVESARSPTPTVPRSNSPQRVATHVAAPSPVSVVELKCKQPRSHGGSTPPCVDETQRKCERPYDLQRELSLPSRGLVFTEEKGAGVVGDASTAVTDTTASKRCLPIESPGAPPTPPLSPLLLQAARCALWDNFLASNNLSPTAILLAIQDVAAGTLSSQPEDIVQHTHSGHTTGYKGFLCEVSANSSAVKPSKKDPPRDYSSESEPGRKMIGALDSALVHGYARSS</sequence>